<dbReference type="InterPro" id="IPR023753">
    <property type="entry name" value="FAD/NAD-binding_dom"/>
</dbReference>
<evidence type="ECO:0000256" key="1">
    <source>
        <dbReference type="ARBA" id="ARBA00001974"/>
    </source>
</evidence>
<dbReference type="SUPFAM" id="SSF51905">
    <property type="entry name" value="FAD/NAD(P)-binding domain"/>
    <property type="match status" value="2"/>
</dbReference>
<evidence type="ECO:0000259" key="5">
    <source>
        <dbReference type="Pfam" id="PF07992"/>
    </source>
</evidence>
<dbReference type="Gene3D" id="3.30.390.30">
    <property type="match status" value="1"/>
</dbReference>
<feature type="domain" description="Reductase C-terminal" evidence="6">
    <location>
        <begin position="325"/>
        <end position="397"/>
    </location>
</feature>
<keyword evidence="3" id="KW-0274">FAD</keyword>
<protein>
    <submittedName>
        <fullName evidence="7">FAD-dependent oxidoreductase</fullName>
    </submittedName>
</protein>
<evidence type="ECO:0000313" key="7">
    <source>
        <dbReference type="EMBL" id="TGD36489.1"/>
    </source>
</evidence>
<dbReference type="Pfam" id="PF07992">
    <property type="entry name" value="Pyr_redox_2"/>
    <property type="match status" value="1"/>
</dbReference>
<dbReference type="SUPFAM" id="SSF55424">
    <property type="entry name" value="FAD/NAD-linked reductases, dimerisation (C-terminal) domain"/>
    <property type="match status" value="1"/>
</dbReference>
<evidence type="ECO:0000313" key="8">
    <source>
        <dbReference type="Proteomes" id="UP000297736"/>
    </source>
</evidence>
<evidence type="ECO:0000256" key="3">
    <source>
        <dbReference type="ARBA" id="ARBA00022827"/>
    </source>
</evidence>
<keyword evidence="2" id="KW-0285">Flavoprotein</keyword>
<dbReference type="Pfam" id="PF14759">
    <property type="entry name" value="Reductase_C"/>
    <property type="match status" value="1"/>
</dbReference>
<dbReference type="InterPro" id="IPR036188">
    <property type="entry name" value="FAD/NAD-bd_sf"/>
</dbReference>
<dbReference type="GO" id="GO:0016651">
    <property type="term" value="F:oxidoreductase activity, acting on NAD(P)H"/>
    <property type="evidence" value="ECO:0007669"/>
    <property type="project" value="TreeGrafter"/>
</dbReference>
<dbReference type="InterPro" id="IPR016156">
    <property type="entry name" value="FAD/NAD-linked_Rdtase_dimer_sf"/>
</dbReference>
<accession>A0A4Z0KD94</accession>
<comment type="caution">
    <text evidence="7">The sequence shown here is derived from an EMBL/GenBank/DDBJ whole genome shotgun (WGS) entry which is preliminary data.</text>
</comment>
<sequence>MMRIVIVGGGLSALRSAENLRKRGYEGELTVVADEPHLPYNRPPLSKEFLWGEATEDELAFGVPAEEADIEWKVGHSVVASNLDEKTLALSNGETLTYDGLVAATGVSSRRLPIPGPQEGRIVLRSLDDAISLKERLKPGARLVCLGAGFIGCEVARTARKVGCEVDIVAIDPVPMVVPLGKEVGAEVQRRHEHAGVRFHMGQSIAEMLGENRVEGVRLDDGTELPADFVLETVGSVPNTDWLSGNDLDLRNGVLTDAYLRCGAKPGVVAVGDVARFANPLFAADPLRIEHWQTAIDTTVFATATLMADLGLTHERPKPVSIMPWFWSDQGTVRMTSYGMLGIADSAEVVEGELNGECAVSYLRDGQPVGILLIGTEIKQRGARFKRQLAKARKEASAV</sequence>
<evidence type="ECO:0000256" key="2">
    <source>
        <dbReference type="ARBA" id="ARBA00022630"/>
    </source>
</evidence>
<evidence type="ECO:0000256" key="4">
    <source>
        <dbReference type="ARBA" id="ARBA00023002"/>
    </source>
</evidence>
<dbReference type="AlphaFoldDB" id="A0A4Z0KD94"/>
<evidence type="ECO:0000259" key="6">
    <source>
        <dbReference type="Pfam" id="PF14759"/>
    </source>
</evidence>
<dbReference type="RefSeq" id="WP_135448520.1">
    <property type="nucleotide sequence ID" value="NZ_RHFF01000032.1"/>
</dbReference>
<organism evidence="7 8">
    <name type="scientific">Brevibacterium aurantiacum</name>
    <dbReference type="NCBI Taxonomy" id="273384"/>
    <lineage>
        <taxon>Bacteria</taxon>
        <taxon>Bacillati</taxon>
        <taxon>Actinomycetota</taxon>
        <taxon>Actinomycetes</taxon>
        <taxon>Micrococcales</taxon>
        <taxon>Brevibacteriaceae</taxon>
        <taxon>Brevibacterium</taxon>
    </lineage>
</organism>
<name>A0A4Z0KD94_BREAU</name>
<dbReference type="PRINTS" id="PR00368">
    <property type="entry name" value="FADPNR"/>
</dbReference>
<dbReference type="Gene3D" id="3.50.50.60">
    <property type="entry name" value="FAD/NAD(P)-binding domain"/>
    <property type="match status" value="2"/>
</dbReference>
<dbReference type="PANTHER" id="PTHR43557">
    <property type="entry name" value="APOPTOSIS-INDUCING FACTOR 1"/>
    <property type="match status" value="1"/>
</dbReference>
<gene>
    <name evidence="7" type="ORF">EB834_19505</name>
</gene>
<dbReference type="PRINTS" id="PR00411">
    <property type="entry name" value="PNDRDTASEI"/>
</dbReference>
<dbReference type="InterPro" id="IPR028202">
    <property type="entry name" value="Reductase_C"/>
</dbReference>
<dbReference type="PANTHER" id="PTHR43557:SF2">
    <property type="entry name" value="RIESKE DOMAIN-CONTAINING PROTEIN-RELATED"/>
    <property type="match status" value="1"/>
</dbReference>
<dbReference type="InterPro" id="IPR050446">
    <property type="entry name" value="FAD-oxidoreductase/Apoptosis"/>
</dbReference>
<feature type="domain" description="FAD/NAD(P)-binding" evidence="5">
    <location>
        <begin position="2"/>
        <end position="297"/>
    </location>
</feature>
<comment type="cofactor">
    <cofactor evidence="1">
        <name>FAD</name>
        <dbReference type="ChEBI" id="CHEBI:57692"/>
    </cofactor>
</comment>
<dbReference type="Proteomes" id="UP000297736">
    <property type="component" value="Unassembled WGS sequence"/>
</dbReference>
<dbReference type="EMBL" id="RHFF01000032">
    <property type="protein sequence ID" value="TGD36489.1"/>
    <property type="molecule type" value="Genomic_DNA"/>
</dbReference>
<reference evidence="7 8" key="1">
    <citation type="submission" date="2018-10" db="EMBL/GenBank/DDBJ databases">
        <title>Brevibacterium genomes from Austrain hard cheese rinds.</title>
        <authorList>
            <person name="Anast J.M."/>
            <person name="Dzieciol M."/>
            <person name="Schultz D.L."/>
            <person name="Mann E."/>
            <person name="Wagner M."/>
            <person name="Schmitz-Esser S."/>
        </authorList>
    </citation>
    <scope>NUCLEOTIDE SEQUENCE [LARGE SCALE GENOMIC DNA]</scope>
    <source>
        <strain evidence="7 8">L261</strain>
    </source>
</reference>
<proteinExistence type="predicted"/>
<keyword evidence="4" id="KW-0560">Oxidoreductase</keyword>
<dbReference type="GO" id="GO:0005737">
    <property type="term" value="C:cytoplasm"/>
    <property type="evidence" value="ECO:0007669"/>
    <property type="project" value="TreeGrafter"/>
</dbReference>